<evidence type="ECO:0000313" key="1">
    <source>
        <dbReference type="EMBL" id="GAA2044263.1"/>
    </source>
</evidence>
<dbReference type="Pfam" id="PF13279">
    <property type="entry name" value="4HBT_2"/>
    <property type="match status" value="1"/>
</dbReference>
<dbReference type="CDD" id="cd00586">
    <property type="entry name" value="4HBT"/>
    <property type="match status" value="1"/>
</dbReference>
<proteinExistence type="predicted"/>
<sequence>MVVIDIPVRWGDMDAYGHINNVQIVRLMEEARVMVFGIPSGTGHIDGTNPQPHINLLAGVDDQVMTLISEHTVTYRRQMPYRGLPIRVEVGIDKVKGASVEVVYSFYDGDAVAVKATSTMVFVHEETGMPVRLTPEQRAEVATLELF</sequence>
<dbReference type="PANTHER" id="PTHR31793:SF24">
    <property type="entry name" value="LONG-CHAIN ACYL-COA THIOESTERASE FADM"/>
    <property type="match status" value="1"/>
</dbReference>
<reference evidence="2" key="1">
    <citation type="journal article" date="2019" name="Int. J. Syst. Evol. Microbiol.">
        <title>The Global Catalogue of Microorganisms (GCM) 10K type strain sequencing project: providing services to taxonomists for standard genome sequencing and annotation.</title>
        <authorList>
            <consortium name="The Broad Institute Genomics Platform"/>
            <consortium name="The Broad Institute Genome Sequencing Center for Infectious Disease"/>
            <person name="Wu L."/>
            <person name="Ma J."/>
        </authorList>
    </citation>
    <scope>NUCLEOTIDE SEQUENCE [LARGE SCALE GENOMIC DNA]</scope>
    <source>
        <strain evidence="2">JCM 13595</strain>
    </source>
</reference>
<evidence type="ECO:0000313" key="2">
    <source>
        <dbReference type="Proteomes" id="UP001501461"/>
    </source>
</evidence>
<dbReference type="PANTHER" id="PTHR31793">
    <property type="entry name" value="4-HYDROXYBENZOYL-COA THIOESTERASE FAMILY MEMBER"/>
    <property type="match status" value="1"/>
</dbReference>
<keyword evidence="2" id="KW-1185">Reference proteome</keyword>
<accession>A0ABP5GD63</accession>
<dbReference type="InterPro" id="IPR029069">
    <property type="entry name" value="HotDog_dom_sf"/>
</dbReference>
<comment type="caution">
    <text evidence="1">The sequence shown here is derived from an EMBL/GenBank/DDBJ whole genome shotgun (WGS) entry which is preliminary data.</text>
</comment>
<dbReference type="InterPro" id="IPR050563">
    <property type="entry name" value="4-hydroxybenzoyl-CoA_TE"/>
</dbReference>
<organism evidence="1 2">
    <name type="scientific">Yaniella flava</name>
    <dbReference type="NCBI Taxonomy" id="287930"/>
    <lineage>
        <taxon>Bacteria</taxon>
        <taxon>Bacillati</taxon>
        <taxon>Actinomycetota</taxon>
        <taxon>Actinomycetes</taxon>
        <taxon>Micrococcales</taxon>
        <taxon>Micrococcaceae</taxon>
        <taxon>Yaniella</taxon>
    </lineage>
</organism>
<protein>
    <submittedName>
        <fullName evidence="1">Thioesterase family protein</fullName>
    </submittedName>
</protein>
<dbReference type="EMBL" id="BAAAMN010000052">
    <property type="protein sequence ID" value="GAA2044263.1"/>
    <property type="molecule type" value="Genomic_DNA"/>
</dbReference>
<dbReference type="Gene3D" id="3.10.129.10">
    <property type="entry name" value="Hotdog Thioesterase"/>
    <property type="match status" value="1"/>
</dbReference>
<dbReference type="Proteomes" id="UP001501461">
    <property type="component" value="Unassembled WGS sequence"/>
</dbReference>
<dbReference type="RefSeq" id="WP_343959528.1">
    <property type="nucleotide sequence ID" value="NZ_BAAAMN010000052.1"/>
</dbReference>
<gene>
    <name evidence="1" type="ORF">GCM10009720_26450</name>
</gene>
<dbReference type="SUPFAM" id="SSF54637">
    <property type="entry name" value="Thioesterase/thiol ester dehydrase-isomerase"/>
    <property type="match status" value="1"/>
</dbReference>
<name>A0ABP5GD63_9MICC</name>